<evidence type="ECO:0000313" key="3">
    <source>
        <dbReference type="Proteomes" id="UP001221757"/>
    </source>
</evidence>
<sequence length="217" mass="24632">MLYFLVVFLVNLWVVLEFAHVFKSGAASSLPLAVVLIVGRPAYFLKSQDFAVLLGLPIVNPQPEETPEANLNFPVGQEFKRKERFMHYLRWSGSGQTQDQQDIIWSKFCALYLPATIDRLLDLPVPTDAMGEIEQAMVADFSSNNPWHEMLVRIQHIPYFAKYLRSSSLIAAAGKRLPQILADRLTNVSAKWEKDMTEVTQNAVNTTSLLRDLQFNC</sequence>
<dbReference type="Proteomes" id="UP001221757">
    <property type="component" value="Unassembled WGS sequence"/>
</dbReference>
<feature type="chain" id="PRO_5042187877" evidence="1">
    <location>
        <begin position="18"/>
        <end position="217"/>
    </location>
</feature>
<dbReference type="AlphaFoldDB" id="A0AAD7GC73"/>
<feature type="signal peptide" evidence="1">
    <location>
        <begin position="1"/>
        <end position="17"/>
    </location>
</feature>
<protein>
    <submittedName>
        <fullName evidence="2">Uncharacterized protein</fullName>
    </submittedName>
</protein>
<proteinExistence type="predicted"/>
<evidence type="ECO:0000313" key="2">
    <source>
        <dbReference type="EMBL" id="KAJ7675435.1"/>
    </source>
</evidence>
<accession>A0AAD7GC73</accession>
<gene>
    <name evidence="2" type="ORF">B0H17DRAFT_1207624</name>
</gene>
<comment type="caution">
    <text evidence="2">The sequence shown here is derived from an EMBL/GenBank/DDBJ whole genome shotgun (WGS) entry which is preliminary data.</text>
</comment>
<dbReference type="EMBL" id="JARKIE010000148">
    <property type="protein sequence ID" value="KAJ7675435.1"/>
    <property type="molecule type" value="Genomic_DNA"/>
</dbReference>
<keyword evidence="1" id="KW-0732">Signal</keyword>
<keyword evidence="3" id="KW-1185">Reference proteome</keyword>
<reference evidence="2" key="1">
    <citation type="submission" date="2023-03" db="EMBL/GenBank/DDBJ databases">
        <title>Massive genome expansion in bonnet fungi (Mycena s.s.) driven by repeated elements and novel gene families across ecological guilds.</title>
        <authorList>
            <consortium name="Lawrence Berkeley National Laboratory"/>
            <person name="Harder C.B."/>
            <person name="Miyauchi S."/>
            <person name="Viragh M."/>
            <person name="Kuo A."/>
            <person name="Thoen E."/>
            <person name="Andreopoulos B."/>
            <person name="Lu D."/>
            <person name="Skrede I."/>
            <person name="Drula E."/>
            <person name="Henrissat B."/>
            <person name="Morin E."/>
            <person name="Kohler A."/>
            <person name="Barry K."/>
            <person name="LaButti K."/>
            <person name="Morin E."/>
            <person name="Salamov A."/>
            <person name="Lipzen A."/>
            <person name="Mereny Z."/>
            <person name="Hegedus B."/>
            <person name="Baldrian P."/>
            <person name="Stursova M."/>
            <person name="Weitz H."/>
            <person name="Taylor A."/>
            <person name="Grigoriev I.V."/>
            <person name="Nagy L.G."/>
            <person name="Martin F."/>
            <person name="Kauserud H."/>
        </authorList>
    </citation>
    <scope>NUCLEOTIDE SEQUENCE</scope>
    <source>
        <strain evidence="2">CBHHK067</strain>
    </source>
</reference>
<organism evidence="2 3">
    <name type="scientific">Mycena rosella</name>
    <name type="common">Pink bonnet</name>
    <name type="synonym">Agaricus rosellus</name>
    <dbReference type="NCBI Taxonomy" id="1033263"/>
    <lineage>
        <taxon>Eukaryota</taxon>
        <taxon>Fungi</taxon>
        <taxon>Dikarya</taxon>
        <taxon>Basidiomycota</taxon>
        <taxon>Agaricomycotina</taxon>
        <taxon>Agaricomycetes</taxon>
        <taxon>Agaricomycetidae</taxon>
        <taxon>Agaricales</taxon>
        <taxon>Marasmiineae</taxon>
        <taxon>Mycenaceae</taxon>
        <taxon>Mycena</taxon>
    </lineage>
</organism>
<evidence type="ECO:0000256" key="1">
    <source>
        <dbReference type="SAM" id="SignalP"/>
    </source>
</evidence>
<name>A0AAD7GC73_MYCRO</name>